<dbReference type="EMBL" id="CM026425">
    <property type="protein sequence ID" value="KAG0576123.1"/>
    <property type="molecule type" value="Genomic_DNA"/>
</dbReference>
<gene>
    <name evidence="1" type="ORF">KC19_5G057600</name>
</gene>
<dbReference type="AlphaFoldDB" id="A0A8T0I0F3"/>
<dbReference type="Proteomes" id="UP000822688">
    <property type="component" value="Chromosome 5"/>
</dbReference>
<protein>
    <submittedName>
        <fullName evidence="1">Uncharacterized protein</fullName>
    </submittedName>
</protein>
<evidence type="ECO:0000313" key="1">
    <source>
        <dbReference type="EMBL" id="KAG0576123.1"/>
    </source>
</evidence>
<accession>A0A8T0I0F3</accession>
<reference evidence="1" key="1">
    <citation type="submission" date="2020-06" db="EMBL/GenBank/DDBJ databases">
        <title>WGS assembly of Ceratodon purpureus strain R40.</title>
        <authorList>
            <person name="Carey S.B."/>
            <person name="Jenkins J."/>
            <person name="Shu S."/>
            <person name="Lovell J.T."/>
            <person name="Sreedasyam A."/>
            <person name="Maumus F."/>
            <person name="Tiley G.P."/>
            <person name="Fernandez-Pozo N."/>
            <person name="Barry K."/>
            <person name="Chen C."/>
            <person name="Wang M."/>
            <person name="Lipzen A."/>
            <person name="Daum C."/>
            <person name="Saski C.A."/>
            <person name="Payton A.C."/>
            <person name="Mcbreen J.C."/>
            <person name="Conrad R.E."/>
            <person name="Kollar L.M."/>
            <person name="Olsson S."/>
            <person name="Huttunen S."/>
            <person name="Landis J.B."/>
            <person name="Wickett N.J."/>
            <person name="Johnson M.G."/>
            <person name="Rensing S.A."/>
            <person name="Grimwood J."/>
            <person name="Schmutz J."/>
            <person name="Mcdaniel S.F."/>
        </authorList>
    </citation>
    <scope>NUCLEOTIDE SEQUENCE</scope>
    <source>
        <strain evidence="1">R40</strain>
    </source>
</reference>
<evidence type="ECO:0000313" key="2">
    <source>
        <dbReference type="Proteomes" id="UP000822688"/>
    </source>
</evidence>
<keyword evidence="2" id="KW-1185">Reference proteome</keyword>
<organism evidence="1 2">
    <name type="scientific">Ceratodon purpureus</name>
    <name type="common">Fire moss</name>
    <name type="synonym">Dicranum purpureum</name>
    <dbReference type="NCBI Taxonomy" id="3225"/>
    <lineage>
        <taxon>Eukaryota</taxon>
        <taxon>Viridiplantae</taxon>
        <taxon>Streptophyta</taxon>
        <taxon>Embryophyta</taxon>
        <taxon>Bryophyta</taxon>
        <taxon>Bryophytina</taxon>
        <taxon>Bryopsida</taxon>
        <taxon>Dicranidae</taxon>
        <taxon>Pseudoditrichales</taxon>
        <taxon>Ditrichaceae</taxon>
        <taxon>Ceratodon</taxon>
    </lineage>
</organism>
<comment type="caution">
    <text evidence="1">The sequence shown here is derived from an EMBL/GenBank/DDBJ whole genome shotgun (WGS) entry which is preliminary data.</text>
</comment>
<name>A0A8T0I0F3_CERPU</name>
<sequence>MLRYSNSLRMTWRRWKEVIQPIITTRLVFISFLKSQSVLNMKHSTVELSTSNKWTEVSLIQKVRLKLNATFMVI</sequence>
<proteinExistence type="predicted"/>